<gene>
    <name evidence="1" type="ORF">MM415B03167_0001</name>
</gene>
<organism evidence="1">
    <name type="scientific">viral metagenome</name>
    <dbReference type="NCBI Taxonomy" id="1070528"/>
    <lineage>
        <taxon>unclassified sequences</taxon>
        <taxon>metagenomes</taxon>
        <taxon>organismal metagenomes</taxon>
    </lineage>
</organism>
<dbReference type="EMBL" id="MT142642">
    <property type="protein sequence ID" value="QJA86544.1"/>
    <property type="molecule type" value="Genomic_DNA"/>
</dbReference>
<proteinExistence type="predicted"/>
<dbReference type="AlphaFoldDB" id="A0A6M3KYP5"/>
<reference evidence="1" key="1">
    <citation type="submission" date="2020-03" db="EMBL/GenBank/DDBJ databases">
        <title>The deep terrestrial virosphere.</title>
        <authorList>
            <person name="Holmfeldt K."/>
            <person name="Nilsson E."/>
            <person name="Simone D."/>
            <person name="Lopez-Fernandez M."/>
            <person name="Wu X."/>
            <person name="de Brujin I."/>
            <person name="Lundin D."/>
            <person name="Andersson A."/>
            <person name="Bertilsson S."/>
            <person name="Dopson M."/>
        </authorList>
    </citation>
    <scope>NUCLEOTIDE SEQUENCE</scope>
    <source>
        <strain evidence="1">MM415B03167</strain>
    </source>
</reference>
<name>A0A6M3KYP5_9ZZZZ</name>
<accession>A0A6M3KYP5</accession>
<evidence type="ECO:0000313" key="1">
    <source>
        <dbReference type="EMBL" id="QJA86544.1"/>
    </source>
</evidence>
<sequence>MVGEREMNIITIRELKTGYTVTDDNGQYAAETKESVTRLIRKSLGISEPEHDQEWTIEPVQITEPEKIKETLHPVPNILKQDILIPRFKYNDSLKNSILDYKNTWYAELPDGRVVLGYGGSSYYTTKENVMKIPFPVPYGYFKGSGVSTTTLTCLRAYRSLLSADKILGKNDDDIGWKDESGSIAFREHEKKIKEQTDTQKGNEDGTCDDITFDSCANNSPENCKHCMNESRFEDKKKLAAKKPAPPLMKATVDP</sequence>
<protein>
    <submittedName>
        <fullName evidence="1">Uncharacterized protein</fullName>
    </submittedName>
</protein>